<dbReference type="InterPro" id="IPR021400">
    <property type="entry name" value="DUF3039"/>
</dbReference>
<dbReference type="Pfam" id="PF11238">
    <property type="entry name" value="DUF3039"/>
    <property type="match status" value="1"/>
</dbReference>
<dbReference type="AlphaFoldDB" id="A0A7H2BD06"/>
<dbReference type="EMBL" id="CP061539">
    <property type="protein sequence ID" value="QNV37552.1"/>
    <property type="molecule type" value="Genomic_DNA"/>
</dbReference>
<dbReference type="RefSeq" id="WP_190724413.1">
    <property type="nucleotide sequence ID" value="NZ_CP061539.1"/>
</dbReference>
<sequence>MSKTISTTPSWDITELDDDPRRYRHKMYAPDRARSLETGMRIMALCGFVGTVRNKKAVKPLCPACQVKASFMVAGGGQ</sequence>
<evidence type="ECO:0000313" key="1">
    <source>
        <dbReference type="EMBL" id="QNV37552.1"/>
    </source>
</evidence>
<keyword evidence="2" id="KW-1185">Reference proteome</keyword>
<evidence type="ECO:0000313" key="2">
    <source>
        <dbReference type="Proteomes" id="UP000516404"/>
    </source>
</evidence>
<protein>
    <submittedName>
        <fullName evidence="1">DUF3039 domain-containing protein</fullName>
    </submittedName>
</protein>
<dbReference type="Proteomes" id="UP000516404">
    <property type="component" value="Chromosome"/>
</dbReference>
<dbReference type="GeneID" id="96625055"/>
<reference evidence="1 2" key="1">
    <citation type="submission" date="2020-09" db="EMBL/GenBank/DDBJ databases">
        <title>Investigation of environmental microbes.</title>
        <authorList>
            <person name="Ou Y."/>
            <person name="Kang Q."/>
        </authorList>
    </citation>
    <scope>NUCLEOTIDE SEQUENCE [LARGE SCALE GENOMIC DNA]</scope>
    <source>
        <strain evidence="1 2">KJZ-14</strain>
    </source>
</reference>
<organism evidence="1 2">
    <name type="scientific">Rothia terrae</name>
    <dbReference type="NCBI Taxonomy" id="396015"/>
    <lineage>
        <taxon>Bacteria</taxon>
        <taxon>Bacillati</taxon>
        <taxon>Actinomycetota</taxon>
        <taxon>Actinomycetes</taxon>
        <taxon>Micrococcales</taxon>
        <taxon>Micrococcaceae</taxon>
        <taxon>Rothia</taxon>
    </lineage>
</organism>
<accession>A0A7H2BD06</accession>
<dbReference type="KEGG" id="rter:IDM49_10110"/>
<gene>
    <name evidence="1" type="ORF">IDM49_10110</name>
</gene>
<proteinExistence type="predicted"/>
<name>A0A7H2BD06_9MICC</name>